<proteinExistence type="predicted"/>
<keyword evidence="3" id="KW-1185">Reference proteome</keyword>
<evidence type="ECO:0000313" key="3">
    <source>
        <dbReference type="Proteomes" id="UP001054252"/>
    </source>
</evidence>
<feature type="region of interest" description="Disordered" evidence="1">
    <location>
        <begin position="40"/>
        <end position="65"/>
    </location>
</feature>
<feature type="compositionally biased region" description="Polar residues" evidence="1">
    <location>
        <begin position="53"/>
        <end position="64"/>
    </location>
</feature>
<feature type="compositionally biased region" description="Basic and acidic residues" evidence="1">
    <location>
        <begin position="40"/>
        <end position="51"/>
    </location>
</feature>
<dbReference type="AlphaFoldDB" id="A0AAV5L4J4"/>
<organism evidence="2 3">
    <name type="scientific">Rubroshorea leprosula</name>
    <dbReference type="NCBI Taxonomy" id="152421"/>
    <lineage>
        <taxon>Eukaryota</taxon>
        <taxon>Viridiplantae</taxon>
        <taxon>Streptophyta</taxon>
        <taxon>Embryophyta</taxon>
        <taxon>Tracheophyta</taxon>
        <taxon>Spermatophyta</taxon>
        <taxon>Magnoliopsida</taxon>
        <taxon>eudicotyledons</taxon>
        <taxon>Gunneridae</taxon>
        <taxon>Pentapetalae</taxon>
        <taxon>rosids</taxon>
        <taxon>malvids</taxon>
        <taxon>Malvales</taxon>
        <taxon>Dipterocarpaceae</taxon>
        <taxon>Rubroshorea</taxon>
    </lineage>
</organism>
<reference evidence="2 3" key="1">
    <citation type="journal article" date="2021" name="Commun. Biol.">
        <title>The genome of Shorea leprosula (Dipterocarpaceae) highlights the ecological relevance of drought in aseasonal tropical rainforests.</title>
        <authorList>
            <person name="Ng K.K.S."/>
            <person name="Kobayashi M.J."/>
            <person name="Fawcett J.A."/>
            <person name="Hatakeyama M."/>
            <person name="Paape T."/>
            <person name="Ng C.H."/>
            <person name="Ang C.C."/>
            <person name="Tnah L.H."/>
            <person name="Lee C.T."/>
            <person name="Nishiyama T."/>
            <person name="Sese J."/>
            <person name="O'Brien M.J."/>
            <person name="Copetti D."/>
            <person name="Mohd Noor M.I."/>
            <person name="Ong R.C."/>
            <person name="Putra M."/>
            <person name="Sireger I.Z."/>
            <person name="Indrioko S."/>
            <person name="Kosugi Y."/>
            <person name="Izuno A."/>
            <person name="Isagi Y."/>
            <person name="Lee S.L."/>
            <person name="Shimizu K.K."/>
        </authorList>
    </citation>
    <scope>NUCLEOTIDE SEQUENCE [LARGE SCALE GENOMIC DNA]</scope>
    <source>
        <strain evidence="2">214</strain>
    </source>
</reference>
<protein>
    <submittedName>
        <fullName evidence="2">Uncharacterized protein</fullName>
    </submittedName>
</protein>
<gene>
    <name evidence="2" type="ORF">SLEP1_g40679</name>
</gene>
<dbReference type="Proteomes" id="UP001054252">
    <property type="component" value="Unassembled WGS sequence"/>
</dbReference>
<dbReference type="EMBL" id="BPVZ01000094">
    <property type="protein sequence ID" value="GKV32045.1"/>
    <property type="molecule type" value="Genomic_DNA"/>
</dbReference>
<evidence type="ECO:0000313" key="2">
    <source>
        <dbReference type="EMBL" id="GKV32045.1"/>
    </source>
</evidence>
<sequence>MGELWSKVEALETEVRQLNEHVLANQWLQPHRFNEMAQDKISTSREVEERPALTNSQTPSSSELRAQVQEEVLPQALCRAMIHFGEKRKQLRERNAAPNNPGETK</sequence>
<accession>A0AAV5L4J4</accession>
<name>A0AAV5L4J4_9ROSI</name>
<comment type="caution">
    <text evidence="2">The sequence shown here is derived from an EMBL/GenBank/DDBJ whole genome shotgun (WGS) entry which is preliminary data.</text>
</comment>
<evidence type="ECO:0000256" key="1">
    <source>
        <dbReference type="SAM" id="MobiDB-lite"/>
    </source>
</evidence>